<dbReference type="PIRSF" id="PIRSF000847">
    <property type="entry name" value="Phos_ph_gly_syn"/>
    <property type="match status" value="1"/>
</dbReference>
<dbReference type="InterPro" id="IPR050324">
    <property type="entry name" value="CDP-alcohol_PTase-I"/>
</dbReference>
<feature type="transmembrane region" description="Helical" evidence="18">
    <location>
        <begin position="126"/>
        <end position="142"/>
    </location>
</feature>
<evidence type="ECO:0000256" key="17">
    <source>
        <dbReference type="RuleBase" id="RU003750"/>
    </source>
</evidence>
<evidence type="ECO:0000313" key="19">
    <source>
        <dbReference type="EMBL" id="CUP37683.1"/>
    </source>
</evidence>
<reference evidence="22" key="2">
    <citation type="submission" date="2017-04" db="EMBL/GenBank/DDBJ databases">
        <title>Function of individual gut microbiota members based on whole genome sequencing of pure cultures obtained from chicken caecum.</title>
        <authorList>
            <person name="Medvecky M."/>
            <person name="Cejkova D."/>
            <person name="Polansky O."/>
            <person name="Karasova D."/>
            <person name="Kubasova T."/>
            <person name="Cizek A."/>
            <person name="Rychlik I."/>
        </authorList>
    </citation>
    <scope>NUCLEOTIDE SEQUENCE [LARGE SCALE GENOMIC DNA]</scope>
    <source>
        <strain evidence="22">An175</strain>
    </source>
</reference>
<dbReference type="EC" id="2.7.8.5" evidence="5 16"/>
<evidence type="ECO:0000256" key="4">
    <source>
        <dbReference type="ARBA" id="ARBA00010441"/>
    </source>
</evidence>
<dbReference type="UniPathway" id="UPA00084">
    <property type="reaction ID" value="UER00503"/>
</dbReference>
<sequence length="200" mass="22158">MNLPNKLTVMRMALIPVFLVFMLVESIPHRYLIAAVIFAAASFTDYLDGHIARRDGLVTNFGKLMDPLADKLLVFSALVCFIELEMSSALIVFIILAREFLVTSVRLIAAEQGTVIAADIWGKMKTVSQIVWVLVALIALWLEESWPLFMTVSPGASAPPAPVIFLIGLSFVIQTIVVILTVFSGFNYIWKNRSLLGDIK</sequence>
<evidence type="ECO:0000313" key="21">
    <source>
        <dbReference type="Proteomes" id="UP000095765"/>
    </source>
</evidence>
<evidence type="ECO:0000256" key="15">
    <source>
        <dbReference type="ARBA" id="ARBA00048586"/>
    </source>
</evidence>
<dbReference type="RefSeq" id="WP_055244087.1">
    <property type="nucleotide sequence ID" value="NZ_CZBE01000003.1"/>
</dbReference>
<feature type="transmembrane region" description="Helical" evidence="18">
    <location>
        <begin position="72"/>
        <end position="97"/>
    </location>
</feature>
<dbReference type="NCBIfam" id="TIGR00560">
    <property type="entry name" value="pgsA"/>
    <property type="match status" value="1"/>
</dbReference>
<protein>
    <recommendedName>
        <fullName evidence="6 16">CDP-diacylglycerol--glycerol-3-phosphate 3-phosphatidyltransferase</fullName>
        <ecNumber evidence="5 16">2.7.8.5</ecNumber>
    </recommendedName>
</protein>
<keyword evidence="14" id="KW-1208">Phospholipid metabolism</keyword>
<dbReference type="InterPro" id="IPR048254">
    <property type="entry name" value="CDP_ALCOHOL_P_TRANSF_CS"/>
</dbReference>
<evidence type="ECO:0000313" key="22">
    <source>
        <dbReference type="Proteomes" id="UP000196386"/>
    </source>
</evidence>
<evidence type="ECO:0000256" key="13">
    <source>
        <dbReference type="ARBA" id="ARBA00023209"/>
    </source>
</evidence>
<dbReference type="PROSITE" id="PS00379">
    <property type="entry name" value="CDP_ALCOHOL_P_TRANSF"/>
    <property type="match status" value="1"/>
</dbReference>
<comment type="pathway">
    <text evidence="3">Phospholipid metabolism; phosphatidylglycerol biosynthesis; phosphatidylglycerol from CDP-diacylglycerol: step 1/2.</text>
</comment>
<keyword evidence="12 18" id="KW-0472">Membrane</keyword>
<comment type="catalytic activity">
    <reaction evidence="15">
        <text>a CDP-1,2-diacyl-sn-glycerol + sn-glycerol 3-phosphate = a 1,2-diacyl-sn-glycero-3-phospho-(1'-sn-glycero-3'-phosphate) + CMP + H(+)</text>
        <dbReference type="Rhea" id="RHEA:12593"/>
        <dbReference type="ChEBI" id="CHEBI:15378"/>
        <dbReference type="ChEBI" id="CHEBI:57597"/>
        <dbReference type="ChEBI" id="CHEBI:58332"/>
        <dbReference type="ChEBI" id="CHEBI:60110"/>
        <dbReference type="ChEBI" id="CHEBI:60377"/>
        <dbReference type="EC" id="2.7.8.5"/>
    </reaction>
</comment>
<dbReference type="GO" id="GO:0016020">
    <property type="term" value="C:membrane"/>
    <property type="evidence" value="ECO:0007669"/>
    <property type="project" value="UniProtKB-SubCell"/>
</dbReference>
<evidence type="ECO:0000256" key="16">
    <source>
        <dbReference type="NCBIfam" id="TIGR00560"/>
    </source>
</evidence>
<dbReference type="InterPro" id="IPR000462">
    <property type="entry name" value="CDP-OH_P_trans"/>
</dbReference>
<dbReference type="EMBL" id="CZBE01000003">
    <property type="protein sequence ID" value="CUP37683.1"/>
    <property type="molecule type" value="Genomic_DNA"/>
</dbReference>
<evidence type="ECO:0000256" key="14">
    <source>
        <dbReference type="ARBA" id="ARBA00023264"/>
    </source>
</evidence>
<evidence type="ECO:0000256" key="7">
    <source>
        <dbReference type="ARBA" id="ARBA00022516"/>
    </source>
</evidence>
<evidence type="ECO:0000256" key="12">
    <source>
        <dbReference type="ARBA" id="ARBA00023136"/>
    </source>
</evidence>
<comment type="function">
    <text evidence="1">This protein catalyzes the committed step to the synthesis of the acidic phospholipids.</text>
</comment>
<dbReference type="EMBL" id="NFKP01000025">
    <property type="protein sequence ID" value="OUP67862.1"/>
    <property type="molecule type" value="Genomic_DNA"/>
</dbReference>
<dbReference type="PANTHER" id="PTHR14269:SF62">
    <property type="entry name" value="CDP-DIACYLGLYCEROL--GLYCEROL-3-PHOSPHATE 3-PHOSPHATIDYLTRANSFERASE 1, CHLOROPLASTIC"/>
    <property type="match status" value="1"/>
</dbReference>
<name>A0A174MN11_9FIRM</name>
<keyword evidence="10 18" id="KW-1133">Transmembrane helix</keyword>
<dbReference type="InterPro" id="IPR043130">
    <property type="entry name" value="CDP-OH_PTrfase_TM_dom"/>
</dbReference>
<dbReference type="GO" id="GO:0008444">
    <property type="term" value="F:CDP-diacylglycerol-glycerol-3-phosphate 3-phosphatidyltransferase activity"/>
    <property type="evidence" value="ECO:0007669"/>
    <property type="project" value="UniProtKB-UniRule"/>
</dbReference>
<dbReference type="Proteomes" id="UP000196386">
    <property type="component" value="Unassembled WGS sequence"/>
</dbReference>
<evidence type="ECO:0000313" key="20">
    <source>
        <dbReference type="EMBL" id="OUP67862.1"/>
    </source>
</evidence>
<evidence type="ECO:0000256" key="10">
    <source>
        <dbReference type="ARBA" id="ARBA00022989"/>
    </source>
</evidence>
<keyword evidence="8 17" id="KW-0808">Transferase</keyword>
<evidence type="ECO:0000256" key="11">
    <source>
        <dbReference type="ARBA" id="ARBA00023098"/>
    </source>
</evidence>
<feature type="transmembrane region" description="Helical" evidence="18">
    <location>
        <begin position="6"/>
        <end position="24"/>
    </location>
</feature>
<dbReference type="Gene3D" id="1.20.120.1760">
    <property type="match status" value="1"/>
</dbReference>
<reference evidence="19 21" key="1">
    <citation type="submission" date="2015-09" db="EMBL/GenBank/DDBJ databases">
        <authorList>
            <consortium name="Pathogen Informatics"/>
        </authorList>
    </citation>
    <scope>NUCLEOTIDE SEQUENCE [LARGE SCALE GENOMIC DNA]</scope>
    <source>
        <strain evidence="19 21">2789STDY5834939</strain>
    </source>
</reference>
<dbReference type="AlphaFoldDB" id="A0A174MN11"/>
<keyword evidence="9 18" id="KW-0812">Transmembrane</keyword>
<dbReference type="PANTHER" id="PTHR14269">
    <property type="entry name" value="CDP-DIACYLGLYCEROL--GLYCEROL-3-PHOSPHATE 3-PHOSPHATIDYLTRANSFERASE-RELATED"/>
    <property type="match status" value="1"/>
</dbReference>
<proteinExistence type="inferred from homology"/>
<comment type="subcellular location">
    <subcellularLocation>
        <location evidence="2">Membrane</location>
        <topology evidence="2">Multi-pass membrane protein</topology>
    </subcellularLocation>
</comment>
<evidence type="ECO:0000256" key="3">
    <source>
        <dbReference type="ARBA" id="ARBA00005042"/>
    </source>
</evidence>
<dbReference type="Pfam" id="PF01066">
    <property type="entry name" value="CDP-OH_P_transf"/>
    <property type="match status" value="1"/>
</dbReference>
<evidence type="ECO:0000256" key="1">
    <source>
        <dbReference type="ARBA" id="ARBA00003973"/>
    </source>
</evidence>
<evidence type="ECO:0000256" key="5">
    <source>
        <dbReference type="ARBA" id="ARBA00013170"/>
    </source>
</evidence>
<reference evidence="20" key="3">
    <citation type="journal article" date="2018" name="BMC Genomics">
        <title>Whole genome sequencing and function prediction of 133 gut anaerobes isolated from chicken caecum in pure cultures.</title>
        <authorList>
            <person name="Medvecky M."/>
            <person name="Cejkova D."/>
            <person name="Polansky O."/>
            <person name="Karasova D."/>
            <person name="Kubasova T."/>
            <person name="Cizek A."/>
            <person name="Rychlik I."/>
        </authorList>
    </citation>
    <scope>NUCLEOTIDE SEQUENCE</scope>
    <source>
        <strain evidence="20">An175</strain>
    </source>
</reference>
<dbReference type="InterPro" id="IPR004570">
    <property type="entry name" value="Phosphatidylglycerol_P_synth"/>
</dbReference>
<feature type="transmembrane region" description="Helical" evidence="18">
    <location>
        <begin position="162"/>
        <end position="190"/>
    </location>
</feature>
<evidence type="ECO:0000256" key="2">
    <source>
        <dbReference type="ARBA" id="ARBA00004141"/>
    </source>
</evidence>
<comment type="similarity">
    <text evidence="4 17">Belongs to the CDP-alcohol phosphatidyltransferase class-I family.</text>
</comment>
<keyword evidence="13" id="KW-0594">Phospholipid biosynthesis</keyword>
<dbReference type="OrthoDB" id="9796672at2"/>
<dbReference type="Proteomes" id="UP000095765">
    <property type="component" value="Unassembled WGS sequence"/>
</dbReference>
<evidence type="ECO:0000256" key="9">
    <source>
        <dbReference type="ARBA" id="ARBA00022692"/>
    </source>
</evidence>
<organism evidence="19 21">
    <name type="scientific">Anaerotruncus colihominis</name>
    <dbReference type="NCBI Taxonomy" id="169435"/>
    <lineage>
        <taxon>Bacteria</taxon>
        <taxon>Bacillati</taxon>
        <taxon>Bacillota</taxon>
        <taxon>Clostridia</taxon>
        <taxon>Eubacteriales</taxon>
        <taxon>Oscillospiraceae</taxon>
        <taxon>Anaerotruncus</taxon>
    </lineage>
</organism>
<keyword evidence="11" id="KW-0443">Lipid metabolism</keyword>
<evidence type="ECO:0000256" key="8">
    <source>
        <dbReference type="ARBA" id="ARBA00022679"/>
    </source>
</evidence>
<gene>
    <name evidence="19" type="primary">pgsA_1</name>
    <name evidence="20" type="ORF">B5F11_16215</name>
    <name evidence="19" type="ORF">ERS852551_00612</name>
</gene>
<evidence type="ECO:0000256" key="6">
    <source>
        <dbReference type="ARBA" id="ARBA00014944"/>
    </source>
</evidence>
<dbReference type="GO" id="GO:0006655">
    <property type="term" value="P:phosphatidylglycerol biosynthetic process"/>
    <property type="evidence" value="ECO:0007669"/>
    <property type="project" value="UniProtKB-UniPathway"/>
</dbReference>
<keyword evidence="7" id="KW-0444">Lipid biosynthesis</keyword>
<evidence type="ECO:0000256" key="18">
    <source>
        <dbReference type="SAM" id="Phobius"/>
    </source>
</evidence>
<accession>A0A174MN11</accession>